<dbReference type="Proteomes" id="UP000224006">
    <property type="component" value="Chromosome VIII"/>
</dbReference>
<keyword evidence="1" id="KW-1133">Transmembrane helix</keyword>
<evidence type="ECO:0008006" key="4">
    <source>
        <dbReference type="Google" id="ProtNLM"/>
    </source>
</evidence>
<keyword evidence="1" id="KW-0472">Membrane</keyword>
<protein>
    <recommendedName>
        <fullName evidence="4">Transmembrane protein</fullName>
    </recommendedName>
</protein>
<dbReference type="GeneID" id="40313389"/>
<evidence type="ECO:0000313" key="2">
    <source>
        <dbReference type="EMBL" id="PFH33264.1"/>
    </source>
</evidence>
<gene>
    <name evidence="2" type="ORF">BESB_084630</name>
</gene>
<keyword evidence="3" id="KW-1185">Reference proteome</keyword>
<dbReference type="EMBL" id="NWUJ01000009">
    <property type="protein sequence ID" value="PFH33264.1"/>
    <property type="molecule type" value="Genomic_DNA"/>
</dbReference>
<dbReference type="VEuPathDB" id="ToxoDB:BESB_084630"/>
<dbReference type="RefSeq" id="XP_029217273.1">
    <property type="nucleotide sequence ID" value="XM_029366813.1"/>
</dbReference>
<name>A0A2A9M7W2_BESBE</name>
<dbReference type="OrthoDB" id="329264at2759"/>
<feature type="transmembrane region" description="Helical" evidence="1">
    <location>
        <begin position="12"/>
        <end position="33"/>
    </location>
</feature>
<evidence type="ECO:0000256" key="1">
    <source>
        <dbReference type="SAM" id="Phobius"/>
    </source>
</evidence>
<organism evidence="2 3">
    <name type="scientific">Besnoitia besnoiti</name>
    <name type="common">Apicomplexan protozoan</name>
    <dbReference type="NCBI Taxonomy" id="94643"/>
    <lineage>
        <taxon>Eukaryota</taxon>
        <taxon>Sar</taxon>
        <taxon>Alveolata</taxon>
        <taxon>Apicomplexa</taxon>
        <taxon>Conoidasida</taxon>
        <taxon>Coccidia</taxon>
        <taxon>Eucoccidiorida</taxon>
        <taxon>Eimeriorina</taxon>
        <taxon>Sarcocystidae</taxon>
        <taxon>Besnoitia</taxon>
    </lineage>
</organism>
<reference evidence="2 3" key="1">
    <citation type="submission" date="2017-09" db="EMBL/GenBank/DDBJ databases">
        <title>Genome sequencing of Besnoitia besnoiti strain Bb-Ger1.</title>
        <authorList>
            <person name="Schares G."/>
            <person name="Venepally P."/>
            <person name="Lorenzi H.A."/>
        </authorList>
    </citation>
    <scope>NUCLEOTIDE SEQUENCE [LARGE SCALE GENOMIC DNA]</scope>
    <source>
        <strain evidence="2 3">Bb-Ger1</strain>
    </source>
</reference>
<proteinExistence type="predicted"/>
<accession>A0A2A9M7W2</accession>
<dbReference type="KEGG" id="bbes:BESB_084630"/>
<comment type="caution">
    <text evidence="2">The sequence shown here is derived from an EMBL/GenBank/DDBJ whole genome shotgun (WGS) entry which is preliminary data.</text>
</comment>
<sequence>MGGVQRLSRTIALFPPFILLSVSCLCFTVFPVVPAGKGGCNSGVSWFLISLVILQIGFLAALYVQNLHMATIGGERAAQIQSLEEKIAELRAVRAASTKSSEPACPPCELLHEKMEKALKEVHDDFEKTADKLADSVNSLQSKVNQYGTKFDNLLKKVQNNPLLKQFGGF</sequence>
<feature type="transmembrane region" description="Helical" evidence="1">
    <location>
        <begin position="45"/>
        <end position="64"/>
    </location>
</feature>
<dbReference type="PROSITE" id="PS51257">
    <property type="entry name" value="PROKAR_LIPOPROTEIN"/>
    <property type="match status" value="1"/>
</dbReference>
<keyword evidence="1" id="KW-0812">Transmembrane</keyword>
<dbReference type="AlphaFoldDB" id="A0A2A9M7W2"/>
<evidence type="ECO:0000313" key="3">
    <source>
        <dbReference type="Proteomes" id="UP000224006"/>
    </source>
</evidence>